<evidence type="ECO:0000313" key="4">
    <source>
        <dbReference type="EMBL" id="MFD1050042.1"/>
    </source>
</evidence>
<dbReference type="EMBL" id="JBHTIS010002568">
    <property type="protein sequence ID" value="MFD1050042.1"/>
    <property type="molecule type" value="Genomic_DNA"/>
</dbReference>
<comment type="caution">
    <text evidence="4">The sequence shown here is derived from an EMBL/GenBank/DDBJ whole genome shotgun (WGS) entry which is preliminary data.</text>
</comment>
<feature type="non-terminal residue" evidence="4">
    <location>
        <position position="1"/>
    </location>
</feature>
<gene>
    <name evidence="4" type="ORF">ACFQ1S_33200</name>
</gene>
<dbReference type="Proteomes" id="UP001597045">
    <property type="component" value="Unassembled WGS sequence"/>
</dbReference>
<keyword evidence="1" id="KW-0436">Ligase</keyword>
<reference evidence="5" key="1">
    <citation type="journal article" date="2019" name="Int. J. Syst. Evol. Microbiol.">
        <title>The Global Catalogue of Microorganisms (GCM) 10K type strain sequencing project: providing services to taxonomists for standard genome sequencing and annotation.</title>
        <authorList>
            <consortium name="The Broad Institute Genomics Platform"/>
            <consortium name="The Broad Institute Genome Sequencing Center for Infectious Disease"/>
            <person name="Wu L."/>
            <person name="Ma J."/>
        </authorList>
    </citation>
    <scope>NUCLEOTIDE SEQUENCE [LARGE SCALE GENOMIC DNA]</scope>
    <source>
        <strain evidence="5">JCM 31486</strain>
    </source>
</reference>
<protein>
    <submittedName>
        <fullName evidence="4">DUF5915 domain-containing protein</fullName>
    </submittedName>
</protein>
<dbReference type="InterPro" id="IPR009080">
    <property type="entry name" value="tRNAsynth_Ia_anticodon-bd"/>
</dbReference>
<keyword evidence="5" id="KW-1185">Reference proteome</keyword>
<accession>A0ABW3MH77</accession>
<evidence type="ECO:0000256" key="2">
    <source>
        <dbReference type="ARBA" id="ARBA00022741"/>
    </source>
</evidence>
<evidence type="ECO:0000313" key="5">
    <source>
        <dbReference type="Proteomes" id="UP001597045"/>
    </source>
</evidence>
<evidence type="ECO:0000256" key="3">
    <source>
        <dbReference type="ARBA" id="ARBA00022840"/>
    </source>
</evidence>
<dbReference type="SUPFAM" id="SSF47323">
    <property type="entry name" value="Anticodon-binding domain of a subclass of class I aminoacyl-tRNA synthetases"/>
    <property type="match status" value="1"/>
</dbReference>
<organism evidence="4 5">
    <name type="scientific">Kibdelosporangium lantanae</name>
    <dbReference type="NCBI Taxonomy" id="1497396"/>
    <lineage>
        <taxon>Bacteria</taxon>
        <taxon>Bacillati</taxon>
        <taxon>Actinomycetota</taxon>
        <taxon>Actinomycetes</taxon>
        <taxon>Pseudonocardiales</taxon>
        <taxon>Pseudonocardiaceae</taxon>
        <taxon>Kibdelosporangium</taxon>
    </lineage>
</organism>
<proteinExistence type="predicted"/>
<keyword evidence="2" id="KW-0547">Nucleotide-binding</keyword>
<dbReference type="Pfam" id="PF19302">
    <property type="entry name" value="DUF5915"/>
    <property type="match status" value="1"/>
</dbReference>
<keyword evidence="3" id="KW-0067">ATP-binding</keyword>
<evidence type="ECO:0000256" key="1">
    <source>
        <dbReference type="ARBA" id="ARBA00022598"/>
    </source>
</evidence>
<name>A0ABW3MH77_9PSEU</name>
<sequence>GVAAPLPGGSGLVVLDTDVTAELADEGLVRDLVRVVQQARRDADLDVADRIALVLGVSKEVERAARAHEEFVASETLAATVSYEPTTGFEGTVGDGVTVNVLVAKI</sequence>